<gene>
    <name evidence="2" type="ORF">RRF57_007002</name>
</gene>
<dbReference type="AlphaFoldDB" id="A0AAN7UK93"/>
<proteinExistence type="predicted"/>
<reference evidence="2 3" key="1">
    <citation type="submission" date="2023-10" db="EMBL/GenBank/DDBJ databases">
        <title>Draft genome sequence of Xylaria bambusicola isolate GMP-LS, the root and basal stem rot pathogen of sugarcane in Indonesia.</title>
        <authorList>
            <person name="Selvaraj P."/>
            <person name="Muralishankar V."/>
            <person name="Muruganantham S."/>
            <person name="Sp S."/>
            <person name="Haryani S."/>
            <person name="Lau K.J.X."/>
            <person name="Naqvi N.I."/>
        </authorList>
    </citation>
    <scope>NUCLEOTIDE SEQUENCE [LARGE SCALE GENOMIC DNA]</scope>
    <source>
        <strain evidence="2">GMP-LS</strain>
    </source>
</reference>
<organism evidence="2 3">
    <name type="scientific">Xylaria bambusicola</name>
    <dbReference type="NCBI Taxonomy" id="326684"/>
    <lineage>
        <taxon>Eukaryota</taxon>
        <taxon>Fungi</taxon>
        <taxon>Dikarya</taxon>
        <taxon>Ascomycota</taxon>
        <taxon>Pezizomycotina</taxon>
        <taxon>Sordariomycetes</taxon>
        <taxon>Xylariomycetidae</taxon>
        <taxon>Xylariales</taxon>
        <taxon>Xylariaceae</taxon>
        <taxon>Xylaria</taxon>
    </lineage>
</organism>
<feature type="compositionally biased region" description="Basic and acidic residues" evidence="1">
    <location>
        <begin position="57"/>
        <end position="83"/>
    </location>
</feature>
<protein>
    <submittedName>
        <fullName evidence="2">Uncharacterized protein</fullName>
    </submittedName>
</protein>
<name>A0AAN7UK93_9PEZI</name>
<evidence type="ECO:0000313" key="2">
    <source>
        <dbReference type="EMBL" id="KAK5631288.1"/>
    </source>
</evidence>
<keyword evidence="3" id="KW-1185">Reference proteome</keyword>
<accession>A0AAN7UK93</accession>
<feature type="region of interest" description="Disordered" evidence="1">
    <location>
        <begin position="55"/>
        <end position="95"/>
    </location>
</feature>
<comment type="caution">
    <text evidence="2">The sequence shown here is derived from an EMBL/GenBank/DDBJ whole genome shotgun (WGS) entry which is preliminary data.</text>
</comment>
<dbReference type="Proteomes" id="UP001305414">
    <property type="component" value="Unassembled WGS sequence"/>
</dbReference>
<evidence type="ECO:0000256" key="1">
    <source>
        <dbReference type="SAM" id="MobiDB-lite"/>
    </source>
</evidence>
<sequence length="95" mass="10429">MRSSSSMLGVMVKEELCGSWWEEGYDASRSREACNNGADGGREWSGKCAAARKLTVGRKDSTTQVSPRDKTPGLRNGKDERSSGQRSVAGEIRWM</sequence>
<dbReference type="EMBL" id="JAWHQM010000019">
    <property type="protein sequence ID" value="KAK5631288.1"/>
    <property type="molecule type" value="Genomic_DNA"/>
</dbReference>
<evidence type="ECO:0000313" key="3">
    <source>
        <dbReference type="Proteomes" id="UP001305414"/>
    </source>
</evidence>